<keyword evidence="3" id="KW-1185">Reference proteome</keyword>
<name>A0A4Q7PNK9_9FIRM</name>
<dbReference type="AlphaFoldDB" id="A0A4Q7PNK9"/>
<dbReference type="PANTHER" id="PTHR43236">
    <property type="entry name" value="ANTITOXIN HIGA1"/>
    <property type="match status" value="1"/>
</dbReference>
<gene>
    <name evidence="2" type="ORF">EV209_0651</name>
</gene>
<protein>
    <submittedName>
        <fullName evidence="2">Uncharacterized protein DUF955</fullName>
    </submittedName>
</protein>
<feature type="domain" description="IrrE N-terminal-like" evidence="1">
    <location>
        <begin position="166"/>
        <end position="298"/>
    </location>
</feature>
<comment type="caution">
    <text evidence="2">The sequence shown here is derived from an EMBL/GenBank/DDBJ whole genome shotgun (WGS) entry which is preliminary data.</text>
</comment>
<proteinExistence type="predicted"/>
<dbReference type="Pfam" id="PF06114">
    <property type="entry name" value="Peptidase_M78"/>
    <property type="match status" value="1"/>
</dbReference>
<dbReference type="PANTHER" id="PTHR43236:SF2">
    <property type="entry name" value="BLL0069 PROTEIN"/>
    <property type="match status" value="1"/>
</dbReference>
<sequence length="387" mass="43759">MPTVNVNIHPAILSWALSQTSEEKLGTKLLENIKHWIDGTKSPTFNQIEDFSKKSHIPLGYFFLQTPPVEQISLLKYRTLDSVELANPSRNLIDTIHEMEMVQEWMINYRKEWNYDTIRVIGSLKDVTNIIIIADNIRNDLGLTIEWYKECANSSEAFNKVRSLLEECGIVVMMNGVVGKNTHRALDVNEFRAFAMANEWAPLIFINGADSAGGKLFSLFHEIAHLWVGVNDLYNDRRYSASEIKPIEAICNAVAGELMVPNAAFLEKWNNHISVDIYEKIKEFAKIFRCSGSVIARRALDNKKINKNVYNQVIEEAIEASIQAKQEKGSGGDYYKVARSKLDGVFVRALCESVKSGRTSFTEAYRLTNTTSKTFFEVASGLGGVLW</sequence>
<dbReference type="Gene3D" id="1.10.10.2910">
    <property type="match status" value="1"/>
</dbReference>
<evidence type="ECO:0000259" key="1">
    <source>
        <dbReference type="Pfam" id="PF06114"/>
    </source>
</evidence>
<dbReference type="OrthoDB" id="9796786at2"/>
<dbReference type="InterPro" id="IPR010359">
    <property type="entry name" value="IrrE_HExxH"/>
</dbReference>
<evidence type="ECO:0000313" key="3">
    <source>
        <dbReference type="Proteomes" id="UP000292927"/>
    </source>
</evidence>
<dbReference type="Proteomes" id="UP000292927">
    <property type="component" value="Unassembled WGS sequence"/>
</dbReference>
<dbReference type="EMBL" id="SGXF01000001">
    <property type="protein sequence ID" value="RZT02532.1"/>
    <property type="molecule type" value="Genomic_DNA"/>
</dbReference>
<reference evidence="2 3" key="1">
    <citation type="submission" date="2019-02" db="EMBL/GenBank/DDBJ databases">
        <title>Genomic Encyclopedia of Type Strains, Phase IV (KMG-IV): sequencing the most valuable type-strain genomes for metagenomic binning, comparative biology and taxonomic classification.</title>
        <authorList>
            <person name="Goeker M."/>
        </authorList>
    </citation>
    <scope>NUCLEOTIDE SEQUENCE [LARGE SCALE GENOMIC DNA]</scope>
    <source>
        <strain evidence="2 3">DSM 29486</strain>
    </source>
</reference>
<accession>A0A4Q7PNK9</accession>
<evidence type="ECO:0000313" key="2">
    <source>
        <dbReference type="EMBL" id="RZT02532.1"/>
    </source>
</evidence>
<dbReference type="RefSeq" id="WP_130432989.1">
    <property type="nucleotide sequence ID" value="NZ_SGXF01000001.1"/>
</dbReference>
<dbReference type="InterPro" id="IPR052345">
    <property type="entry name" value="Rad_response_metalloprotease"/>
</dbReference>
<organism evidence="2 3">
    <name type="scientific">Cuneatibacter caecimuris</name>
    <dbReference type="NCBI Taxonomy" id="1796618"/>
    <lineage>
        <taxon>Bacteria</taxon>
        <taxon>Bacillati</taxon>
        <taxon>Bacillota</taxon>
        <taxon>Clostridia</taxon>
        <taxon>Lachnospirales</taxon>
        <taxon>Lachnospiraceae</taxon>
        <taxon>Cuneatibacter</taxon>
    </lineage>
</organism>